<comment type="function">
    <text evidence="6">Methylates ribosomal protein L11.</text>
</comment>
<evidence type="ECO:0000256" key="1">
    <source>
        <dbReference type="ARBA" id="ARBA00009741"/>
    </source>
</evidence>
<dbReference type="EC" id="2.1.1.-" evidence="6"/>
<feature type="binding site" evidence="6">
    <location>
        <position position="164"/>
    </location>
    <ligand>
        <name>S-adenosyl-L-methionine</name>
        <dbReference type="ChEBI" id="CHEBI:59789"/>
    </ligand>
</feature>
<evidence type="ECO:0000256" key="6">
    <source>
        <dbReference type="HAMAP-Rule" id="MF_00735"/>
    </source>
</evidence>
<evidence type="ECO:0000256" key="3">
    <source>
        <dbReference type="ARBA" id="ARBA00022603"/>
    </source>
</evidence>
<dbReference type="PANTHER" id="PTHR43648">
    <property type="entry name" value="ELECTRON TRANSFER FLAVOPROTEIN BETA SUBUNIT LYSINE METHYLTRANSFERASE"/>
    <property type="match status" value="1"/>
</dbReference>
<evidence type="ECO:0000256" key="4">
    <source>
        <dbReference type="ARBA" id="ARBA00022679"/>
    </source>
</evidence>
<sequence length="314" mass="34244">MKFTELTVHTSTEGSELVADIMWRYTTHGVAISDVKDVVALQNDKVMYWDYMDDSLTADKSGDVLVKAFVAEDVAPQTLPKIRQDIEEMAANCGGALPLGSLEMTTRPVEGDDWIEIWRKHFRPIHIGSIVVVPEWIKYDKKQGEQVVLLDNNMAFGTGEHETTSMCVELLQQYITPDAVVIDVGCGSGILGISAIKLGAKFAYLTDIDSVAVKSANHNCALNGVSEKVTVAHSDLLDNSEIKADIMLANITADVLERLAPSIPKNLKKGGALILSGIIDSKLDGVIRAYSAQGLTLEKKIKKGEWNALAFKNV</sequence>
<dbReference type="InterPro" id="IPR050078">
    <property type="entry name" value="Ribosomal_L11_MeTrfase_PrmA"/>
</dbReference>
<dbReference type="Pfam" id="PF06325">
    <property type="entry name" value="PrmA"/>
    <property type="match status" value="1"/>
</dbReference>
<protein>
    <recommendedName>
        <fullName evidence="6">Ribosomal protein L11 methyltransferase</fullName>
        <shortName evidence="6">L11 Mtase</shortName>
        <ecNumber evidence="6">2.1.1.-</ecNumber>
    </recommendedName>
</protein>
<keyword evidence="7" id="KW-0687">Ribonucleoprotein</keyword>
<organism evidence="7 8">
    <name type="scientific">Candidatus Coproplasma avicola</name>
    <dbReference type="NCBI Taxonomy" id="2840744"/>
    <lineage>
        <taxon>Bacteria</taxon>
        <taxon>Bacillati</taxon>
        <taxon>Bacillota</taxon>
        <taxon>Clostridia</taxon>
        <taxon>Eubacteriales</taxon>
        <taxon>Candidatus Coproplasma</taxon>
    </lineage>
</organism>
<dbReference type="HAMAP" id="MF_00735">
    <property type="entry name" value="Methyltr_PrmA"/>
    <property type="match status" value="1"/>
</dbReference>
<accession>A0A9D1E7A2</accession>
<reference evidence="7" key="2">
    <citation type="journal article" date="2021" name="PeerJ">
        <title>Extensive microbial diversity within the chicken gut microbiome revealed by metagenomics and culture.</title>
        <authorList>
            <person name="Gilroy R."/>
            <person name="Ravi A."/>
            <person name="Getino M."/>
            <person name="Pursley I."/>
            <person name="Horton D.L."/>
            <person name="Alikhan N.F."/>
            <person name="Baker D."/>
            <person name="Gharbi K."/>
            <person name="Hall N."/>
            <person name="Watson M."/>
            <person name="Adriaenssens E.M."/>
            <person name="Foster-Nyarko E."/>
            <person name="Jarju S."/>
            <person name="Secka A."/>
            <person name="Antonio M."/>
            <person name="Oren A."/>
            <person name="Chaudhuri R.R."/>
            <person name="La Ragione R."/>
            <person name="Hildebrand F."/>
            <person name="Pallen M.J."/>
        </authorList>
    </citation>
    <scope>NUCLEOTIDE SEQUENCE</scope>
    <source>
        <strain evidence="7">ChiW16-3235</strain>
    </source>
</reference>
<gene>
    <name evidence="6 7" type="primary">prmA</name>
    <name evidence="7" type="ORF">IAB94_05185</name>
</gene>
<keyword evidence="5 6" id="KW-0949">S-adenosyl-L-methionine</keyword>
<keyword evidence="7" id="KW-0689">Ribosomal protein</keyword>
<feature type="binding site" evidence="6">
    <location>
        <position position="250"/>
    </location>
    <ligand>
        <name>S-adenosyl-L-methionine</name>
        <dbReference type="ChEBI" id="CHEBI:59789"/>
    </ligand>
</feature>
<proteinExistence type="inferred from homology"/>
<dbReference type="GO" id="GO:0032259">
    <property type="term" value="P:methylation"/>
    <property type="evidence" value="ECO:0007669"/>
    <property type="project" value="UniProtKB-KW"/>
</dbReference>
<evidence type="ECO:0000256" key="5">
    <source>
        <dbReference type="ARBA" id="ARBA00022691"/>
    </source>
</evidence>
<keyword evidence="2 6" id="KW-0963">Cytoplasm</keyword>
<feature type="binding site" evidence="6">
    <location>
        <position position="185"/>
    </location>
    <ligand>
        <name>S-adenosyl-L-methionine</name>
        <dbReference type="ChEBI" id="CHEBI:59789"/>
    </ligand>
</feature>
<dbReference type="CDD" id="cd02440">
    <property type="entry name" value="AdoMet_MTases"/>
    <property type="match status" value="1"/>
</dbReference>
<name>A0A9D1E7A2_9FIRM</name>
<comment type="catalytic activity">
    <reaction evidence="6">
        <text>L-lysyl-[protein] + 3 S-adenosyl-L-methionine = N(6),N(6),N(6)-trimethyl-L-lysyl-[protein] + 3 S-adenosyl-L-homocysteine + 3 H(+)</text>
        <dbReference type="Rhea" id="RHEA:54192"/>
        <dbReference type="Rhea" id="RHEA-COMP:9752"/>
        <dbReference type="Rhea" id="RHEA-COMP:13826"/>
        <dbReference type="ChEBI" id="CHEBI:15378"/>
        <dbReference type="ChEBI" id="CHEBI:29969"/>
        <dbReference type="ChEBI" id="CHEBI:57856"/>
        <dbReference type="ChEBI" id="CHEBI:59789"/>
        <dbReference type="ChEBI" id="CHEBI:61961"/>
    </reaction>
</comment>
<dbReference type="PANTHER" id="PTHR43648:SF1">
    <property type="entry name" value="ELECTRON TRANSFER FLAVOPROTEIN BETA SUBUNIT LYSINE METHYLTRANSFERASE"/>
    <property type="match status" value="1"/>
</dbReference>
<dbReference type="GO" id="GO:0005840">
    <property type="term" value="C:ribosome"/>
    <property type="evidence" value="ECO:0007669"/>
    <property type="project" value="UniProtKB-KW"/>
</dbReference>
<comment type="similarity">
    <text evidence="1 6">Belongs to the methyltransferase superfamily. PrmA family.</text>
</comment>
<dbReference type="PIRSF" id="PIRSF000401">
    <property type="entry name" value="RPL11_MTase"/>
    <property type="match status" value="1"/>
</dbReference>
<dbReference type="NCBIfam" id="TIGR00406">
    <property type="entry name" value="prmA"/>
    <property type="match status" value="1"/>
</dbReference>
<evidence type="ECO:0000313" key="8">
    <source>
        <dbReference type="Proteomes" id="UP000823913"/>
    </source>
</evidence>
<reference evidence="7" key="1">
    <citation type="submission" date="2020-10" db="EMBL/GenBank/DDBJ databases">
        <authorList>
            <person name="Gilroy R."/>
        </authorList>
    </citation>
    <scope>NUCLEOTIDE SEQUENCE</scope>
    <source>
        <strain evidence="7">ChiW16-3235</strain>
    </source>
</reference>
<dbReference type="GO" id="GO:0008276">
    <property type="term" value="F:protein methyltransferase activity"/>
    <property type="evidence" value="ECO:0007669"/>
    <property type="project" value="UniProtKB-UniRule"/>
</dbReference>
<dbReference type="SUPFAM" id="SSF53335">
    <property type="entry name" value="S-adenosyl-L-methionine-dependent methyltransferases"/>
    <property type="match status" value="1"/>
</dbReference>
<dbReference type="AlphaFoldDB" id="A0A9D1E7A2"/>
<dbReference type="Gene3D" id="3.40.50.150">
    <property type="entry name" value="Vaccinia Virus protein VP39"/>
    <property type="match status" value="1"/>
</dbReference>
<evidence type="ECO:0000256" key="2">
    <source>
        <dbReference type="ARBA" id="ARBA00022490"/>
    </source>
</evidence>
<dbReference type="Proteomes" id="UP000823913">
    <property type="component" value="Unassembled WGS sequence"/>
</dbReference>
<comment type="subcellular location">
    <subcellularLocation>
        <location evidence="6">Cytoplasm</location>
    </subcellularLocation>
</comment>
<keyword evidence="3 6" id="KW-0489">Methyltransferase</keyword>
<evidence type="ECO:0000313" key="7">
    <source>
        <dbReference type="EMBL" id="HIR67419.1"/>
    </source>
</evidence>
<dbReference type="InterPro" id="IPR004498">
    <property type="entry name" value="Ribosomal_PrmA_MeTrfase"/>
</dbReference>
<feature type="binding site" evidence="6">
    <location>
        <position position="207"/>
    </location>
    <ligand>
        <name>S-adenosyl-L-methionine</name>
        <dbReference type="ChEBI" id="CHEBI:59789"/>
    </ligand>
</feature>
<comment type="caution">
    <text evidence="7">The sequence shown here is derived from an EMBL/GenBank/DDBJ whole genome shotgun (WGS) entry which is preliminary data.</text>
</comment>
<dbReference type="EMBL" id="DVHK01000109">
    <property type="protein sequence ID" value="HIR67419.1"/>
    <property type="molecule type" value="Genomic_DNA"/>
</dbReference>
<dbReference type="GO" id="GO:0005737">
    <property type="term" value="C:cytoplasm"/>
    <property type="evidence" value="ECO:0007669"/>
    <property type="project" value="UniProtKB-SubCell"/>
</dbReference>
<dbReference type="InterPro" id="IPR029063">
    <property type="entry name" value="SAM-dependent_MTases_sf"/>
</dbReference>
<keyword evidence="4 6" id="KW-0808">Transferase</keyword>